<dbReference type="GO" id="GO:0000045">
    <property type="term" value="P:autophagosome assembly"/>
    <property type="evidence" value="ECO:0007669"/>
    <property type="project" value="TreeGrafter"/>
</dbReference>
<dbReference type="GO" id="GO:0003924">
    <property type="term" value="F:GTPase activity"/>
    <property type="evidence" value="ECO:0007669"/>
    <property type="project" value="TreeGrafter"/>
</dbReference>
<organism evidence="6 7">
    <name type="scientific">Peromyscus maniculatus bairdii</name>
    <name type="common">Prairie deer mouse</name>
    <dbReference type="NCBI Taxonomy" id="230844"/>
    <lineage>
        <taxon>Eukaryota</taxon>
        <taxon>Metazoa</taxon>
        <taxon>Chordata</taxon>
        <taxon>Craniata</taxon>
        <taxon>Vertebrata</taxon>
        <taxon>Euteleostomi</taxon>
        <taxon>Mammalia</taxon>
        <taxon>Eutheria</taxon>
        <taxon>Euarchontoglires</taxon>
        <taxon>Glires</taxon>
        <taxon>Rodentia</taxon>
        <taxon>Myomorpha</taxon>
        <taxon>Muroidea</taxon>
        <taxon>Cricetidae</taxon>
        <taxon>Neotominae</taxon>
        <taxon>Peromyscus</taxon>
    </lineage>
</organism>
<feature type="domain" description="IRG-type G" evidence="5">
    <location>
        <begin position="66"/>
        <end position="247"/>
    </location>
</feature>
<dbReference type="GO" id="GO:0045087">
    <property type="term" value="P:innate immune response"/>
    <property type="evidence" value="ECO:0007669"/>
    <property type="project" value="TreeGrafter"/>
</dbReference>
<dbReference type="CDD" id="cd04104">
    <property type="entry name" value="p47_IIGP_like"/>
    <property type="match status" value="1"/>
</dbReference>
<dbReference type="InterPro" id="IPR030385">
    <property type="entry name" value="G_IRG_dom"/>
</dbReference>
<dbReference type="Proteomes" id="UP000694547">
    <property type="component" value="Chromosome 19"/>
</dbReference>
<dbReference type="Ensembl" id="ENSPEMT00000038329.1">
    <property type="protein sequence ID" value="ENSPEMP00000035131.1"/>
    <property type="gene ID" value="ENSPEMG00000024393.1"/>
</dbReference>
<keyword evidence="3" id="KW-0378">Hydrolase</keyword>
<keyword evidence="4" id="KW-0342">GTP-binding</keyword>
<dbReference type="GO" id="GO:0035458">
    <property type="term" value="P:cellular response to interferon-beta"/>
    <property type="evidence" value="ECO:0007669"/>
    <property type="project" value="TreeGrafter"/>
</dbReference>
<evidence type="ECO:0000256" key="3">
    <source>
        <dbReference type="ARBA" id="ARBA00022801"/>
    </source>
</evidence>
<dbReference type="FunFam" id="3.40.50.300:FF:000541">
    <property type="entry name" value="Immunity related GTPase M"/>
    <property type="match status" value="1"/>
</dbReference>
<dbReference type="Gene3D" id="3.40.50.300">
    <property type="entry name" value="P-loop containing nucleotide triphosphate hydrolases"/>
    <property type="match status" value="1"/>
</dbReference>
<dbReference type="GO" id="GO:0005789">
    <property type="term" value="C:endoplasmic reticulum membrane"/>
    <property type="evidence" value="ECO:0007669"/>
    <property type="project" value="TreeGrafter"/>
</dbReference>
<dbReference type="AlphaFoldDB" id="A0A8C8UN72"/>
<proteinExistence type="inferred from homology"/>
<dbReference type="InterPro" id="IPR007743">
    <property type="entry name" value="Immunity-related_GTPase-like"/>
</dbReference>
<name>A0A8C8UN72_PERMB</name>
<evidence type="ECO:0000256" key="1">
    <source>
        <dbReference type="ARBA" id="ARBA00005429"/>
    </source>
</evidence>
<keyword evidence="2" id="KW-0547">Nucleotide-binding</keyword>
<comment type="similarity">
    <text evidence="1">Belongs to the TRAFAC class dynamin-like GTPase superfamily. IRG family.</text>
</comment>
<reference evidence="6 7" key="1">
    <citation type="submission" date="2018-10" db="EMBL/GenBank/DDBJ databases">
        <title>Improved assembly of the deer mouse Peromyscus maniculatus genome.</title>
        <authorList>
            <person name="Lassance J.-M."/>
            <person name="Hoekstra H.E."/>
        </authorList>
    </citation>
    <scope>NUCLEOTIDE SEQUENCE [LARGE SCALE GENOMIC DNA]</scope>
</reference>
<dbReference type="GO" id="GO:0005525">
    <property type="term" value="F:GTP binding"/>
    <property type="evidence" value="ECO:0007669"/>
    <property type="project" value="UniProtKB-KW"/>
</dbReference>
<dbReference type="InterPro" id="IPR051515">
    <property type="entry name" value="IRG"/>
</dbReference>
<dbReference type="PROSITE" id="PS51716">
    <property type="entry name" value="G_IRG"/>
    <property type="match status" value="1"/>
</dbReference>
<evidence type="ECO:0000256" key="2">
    <source>
        <dbReference type="ARBA" id="ARBA00022741"/>
    </source>
</evidence>
<evidence type="ECO:0000313" key="7">
    <source>
        <dbReference type="Proteomes" id="UP000694547"/>
    </source>
</evidence>
<dbReference type="PANTHER" id="PTHR32341">
    <property type="entry name" value="INTERFERON-INDUCIBLE GTPASE"/>
    <property type="match status" value="1"/>
</dbReference>
<reference evidence="6" key="3">
    <citation type="submission" date="2025-09" db="UniProtKB">
        <authorList>
            <consortium name="Ensembl"/>
        </authorList>
    </citation>
    <scope>IDENTIFICATION</scope>
</reference>
<reference evidence="6" key="2">
    <citation type="submission" date="2025-08" db="UniProtKB">
        <authorList>
            <consortium name="Ensembl"/>
        </authorList>
    </citation>
    <scope>IDENTIFICATION</scope>
</reference>
<evidence type="ECO:0000256" key="4">
    <source>
        <dbReference type="ARBA" id="ARBA00023134"/>
    </source>
</evidence>
<evidence type="ECO:0000313" key="6">
    <source>
        <dbReference type="Ensembl" id="ENSPEMP00000035131.1"/>
    </source>
</evidence>
<dbReference type="PANTHER" id="PTHR32341:SF4">
    <property type="entry name" value="INTERFERON-GAMMA-INDUCIBLE GTPASE IFGGA3 PROTEIN-RELATED"/>
    <property type="match status" value="1"/>
</dbReference>
<accession>A0A8C8UN72</accession>
<evidence type="ECO:0000259" key="5">
    <source>
        <dbReference type="PROSITE" id="PS51716"/>
    </source>
</evidence>
<dbReference type="GeneTree" id="ENSGT00950000183007"/>
<protein>
    <recommendedName>
        <fullName evidence="5">IRG-type G domain-containing protein</fullName>
    </recommendedName>
</protein>
<keyword evidence="7" id="KW-1185">Reference proteome</keyword>
<sequence>MSQLFSDIFKDEDICSSFIGYFKTIKAENGIISQKTITSIELYLAQGNIQKANAIITDALREISRTPLNIAVTGESGTGKSSFINAFRGVGHEEEDSAPVGVVETTMRRTPYRHPNIPDVVIWDLPGIGTTNFPPKDYVEKMKFNEYDFFIIVSATRIRKNDIDLAKAVSMMKKDFYFVRTKVDIDLETEKGCKNTFDRENLLQHIRSDCVSNFKKNNLNVPPIFLISIKNVSDYDFPILMDMLKNKLSTHTLQNFMNSLPNITEVAIDRKHKAMQQMIWLEAIKAVTMAIVPVKGILKDKDVERLKVKKSLNLLICWTLKKEGTLGETFLKYVEKFASAKGGSIATGLYFRKTFYFQLLFLDTVTEDAKVLLRETLKKN</sequence>
<dbReference type="InterPro" id="IPR027417">
    <property type="entry name" value="P-loop_NTPase"/>
</dbReference>
<dbReference type="SUPFAM" id="SSF52540">
    <property type="entry name" value="P-loop containing nucleoside triphosphate hydrolases"/>
    <property type="match status" value="1"/>
</dbReference>
<dbReference type="Pfam" id="PF05049">
    <property type="entry name" value="IIGP"/>
    <property type="match status" value="1"/>
</dbReference>